<dbReference type="GO" id="GO:0000155">
    <property type="term" value="F:phosphorelay sensor kinase activity"/>
    <property type="evidence" value="ECO:0007669"/>
    <property type="project" value="InterPro"/>
</dbReference>
<dbReference type="AlphaFoldDB" id="A0A7M2RHA9"/>
<evidence type="ECO:0000256" key="4">
    <source>
        <dbReference type="ARBA" id="ARBA00022475"/>
    </source>
</evidence>
<keyword evidence="17" id="KW-1185">Reference proteome</keyword>
<dbReference type="GO" id="GO:0005886">
    <property type="term" value="C:plasma membrane"/>
    <property type="evidence" value="ECO:0007669"/>
    <property type="project" value="UniProtKB-SubCell"/>
</dbReference>
<keyword evidence="8" id="KW-0547">Nucleotide-binding</keyword>
<evidence type="ECO:0000256" key="3">
    <source>
        <dbReference type="ARBA" id="ARBA00012438"/>
    </source>
</evidence>
<keyword evidence="4" id="KW-1003">Cell membrane</keyword>
<evidence type="ECO:0000256" key="13">
    <source>
        <dbReference type="ARBA" id="ARBA00023136"/>
    </source>
</evidence>
<keyword evidence="10" id="KW-0067">ATP-binding</keyword>
<feature type="transmembrane region" description="Helical" evidence="14">
    <location>
        <begin position="359"/>
        <end position="385"/>
    </location>
</feature>
<comment type="catalytic activity">
    <reaction evidence="1">
        <text>ATP + protein L-histidine = ADP + protein N-phospho-L-histidine.</text>
        <dbReference type="EC" id="2.7.13.3"/>
    </reaction>
</comment>
<evidence type="ECO:0000256" key="12">
    <source>
        <dbReference type="ARBA" id="ARBA00023012"/>
    </source>
</evidence>
<keyword evidence="5" id="KW-0597">Phosphoprotein</keyword>
<evidence type="ECO:0000313" key="17">
    <source>
        <dbReference type="Proteomes" id="UP000593601"/>
    </source>
</evidence>
<organism evidence="16 17">
    <name type="scientific">Blautia liquoris</name>
    <dbReference type="NCBI Taxonomy" id="2779518"/>
    <lineage>
        <taxon>Bacteria</taxon>
        <taxon>Bacillati</taxon>
        <taxon>Bacillota</taxon>
        <taxon>Clostridia</taxon>
        <taxon>Lachnospirales</taxon>
        <taxon>Lachnospiraceae</taxon>
        <taxon>Blautia</taxon>
    </lineage>
</organism>
<feature type="domain" description="Histidine kinase" evidence="15">
    <location>
        <begin position="601"/>
        <end position="798"/>
    </location>
</feature>
<dbReference type="InterPro" id="IPR050398">
    <property type="entry name" value="HssS/ArlS-like"/>
</dbReference>
<evidence type="ECO:0000256" key="11">
    <source>
        <dbReference type="ARBA" id="ARBA00022989"/>
    </source>
</evidence>
<feature type="transmembrane region" description="Helical" evidence="14">
    <location>
        <begin position="23"/>
        <end position="46"/>
    </location>
</feature>
<reference evidence="16 17" key="1">
    <citation type="submission" date="2020-10" db="EMBL/GenBank/DDBJ databases">
        <title>Blautia liquoris sp.nov., isolated from the mud in a fermentation cellar used for the production of Chinese strong-flavoured liquor.</title>
        <authorList>
            <person name="Lu L."/>
        </authorList>
    </citation>
    <scope>NUCLEOTIDE SEQUENCE [LARGE SCALE GENOMIC DNA]</scope>
    <source>
        <strain evidence="16 17">LZLJ-3</strain>
    </source>
</reference>
<feature type="transmembrane region" description="Helical" evidence="14">
    <location>
        <begin position="406"/>
        <end position="425"/>
    </location>
</feature>
<evidence type="ECO:0000256" key="8">
    <source>
        <dbReference type="ARBA" id="ARBA00022741"/>
    </source>
</evidence>
<evidence type="ECO:0000259" key="15">
    <source>
        <dbReference type="PROSITE" id="PS50109"/>
    </source>
</evidence>
<dbReference type="SUPFAM" id="SSF47384">
    <property type="entry name" value="Homodimeric domain of signal transducing histidine kinase"/>
    <property type="match status" value="1"/>
</dbReference>
<feature type="transmembrane region" description="Helical" evidence="14">
    <location>
        <begin position="437"/>
        <end position="457"/>
    </location>
</feature>
<dbReference type="EC" id="2.7.13.3" evidence="3"/>
<keyword evidence="11 14" id="KW-1133">Transmembrane helix</keyword>
<evidence type="ECO:0000256" key="14">
    <source>
        <dbReference type="SAM" id="Phobius"/>
    </source>
</evidence>
<evidence type="ECO:0000256" key="5">
    <source>
        <dbReference type="ARBA" id="ARBA00022553"/>
    </source>
</evidence>
<comment type="subcellular location">
    <subcellularLocation>
        <location evidence="2">Cell membrane</location>
        <topology evidence="2">Multi-pass membrane protein</topology>
    </subcellularLocation>
</comment>
<evidence type="ECO:0000256" key="6">
    <source>
        <dbReference type="ARBA" id="ARBA00022679"/>
    </source>
</evidence>
<evidence type="ECO:0000256" key="9">
    <source>
        <dbReference type="ARBA" id="ARBA00022777"/>
    </source>
</evidence>
<dbReference type="SMART" id="SM00387">
    <property type="entry name" value="HATPase_c"/>
    <property type="match status" value="1"/>
</dbReference>
<dbReference type="GO" id="GO:0005524">
    <property type="term" value="F:ATP binding"/>
    <property type="evidence" value="ECO:0007669"/>
    <property type="project" value="UniProtKB-KW"/>
</dbReference>
<evidence type="ECO:0000256" key="7">
    <source>
        <dbReference type="ARBA" id="ARBA00022692"/>
    </source>
</evidence>
<dbReference type="KEGG" id="bliq:INP51_00545"/>
<sequence length="819" mass="92742">MQESNTGNAKKGKNGFFGIPSKIVVGVLQVLCIFIFAFSAAILLLLHNSGWTLNDLGTKAHFYETQAAGEKMDDYLSKVGNIIRLSERFKTDGKINQEVVVDIMHDEIWEPHAQMMDESSFNRETSYTLGQLEKMSKTQIADELNELSQSYYYDPKGVDFETPETKAAIKRIEELSGADIDSFSDKFIYMFKNGKALEEAKGQKTAAGETLAEYAAKNKDTVSLQELYEQLTISMDRYTDTMRILSNTSCFNNSNFRFFLKAGNGHVYTNVPEWKDLKDISKIEPEGDQYICYNRQQGMIDNQGREYPDNEAGRYLSDILSDNPVLDTDEMVYLGMNKAYPEHDELYRTARMLDNFMPYAQVLVVLGIISIFLWMLLLILGTIQAGKNPYHAEIHLYWLDKIPTEIGLAVGILAMIGLAIGPAFLIDEITSYERSMWVYVLSALVAALCYAVFLLIYSSIVRRIKAHNLWEQSLVKKIADLGGGIYKRGKTSTKMILVYGVFIGVNAILIISRSWVFFFFCMLLDALVLLYLMKKAEEKKRVLEGLERIGSGDLEYKVDVTDLSGDNLKLAETVNHVGDGLSAAISDKLKSERLKADLITNVSHDIKTPLTSIINYVDLLKRENFQDPKIKGYIDVLVSKSWRLKQLTEDLVEASKVSSGNVKLEFITINLNELVQQMNGEFDEKFKKSRLSIVPTLTTDALCISADSRHMWRVLENLYSNVVKYGMPGTRVYVETRRDQGKIIFSMKNISENPLNFEADELTERFIRGDVARKTEGSGLGLSIASELTRLLRGTFHIYLDGDLFKVTLSFDEVKELPH</sequence>
<dbReference type="Pfam" id="PF00512">
    <property type="entry name" value="HisKA"/>
    <property type="match status" value="1"/>
</dbReference>
<dbReference type="InterPro" id="IPR003594">
    <property type="entry name" value="HATPase_dom"/>
</dbReference>
<keyword evidence="13 14" id="KW-0472">Membrane</keyword>
<proteinExistence type="predicted"/>
<keyword evidence="9" id="KW-0418">Kinase</keyword>
<dbReference type="SMART" id="SM00388">
    <property type="entry name" value="HisKA"/>
    <property type="match status" value="1"/>
</dbReference>
<evidence type="ECO:0000256" key="10">
    <source>
        <dbReference type="ARBA" id="ARBA00022840"/>
    </source>
</evidence>
<evidence type="ECO:0000256" key="2">
    <source>
        <dbReference type="ARBA" id="ARBA00004651"/>
    </source>
</evidence>
<dbReference type="SUPFAM" id="SSF55874">
    <property type="entry name" value="ATPase domain of HSP90 chaperone/DNA topoisomerase II/histidine kinase"/>
    <property type="match status" value="1"/>
</dbReference>
<gene>
    <name evidence="16" type="ORF">INP51_00545</name>
</gene>
<dbReference type="Gene3D" id="1.10.287.130">
    <property type="match status" value="1"/>
</dbReference>
<dbReference type="InterPro" id="IPR005467">
    <property type="entry name" value="His_kinase_dom"/>
</dbReference>
<accession>A0A7M2RHA9</accession>
<keyword evidence="6" id="KW-0808">Transferase</keyword>
<dbReference type="PANTHER" id="PTHR45528">
    <property type="entry name" value="SENSOR HISTIDINE KINASE CPXA"/>
    <property type="match status" value="1"/>
</dbReference>
<dbReference type="RefSeq" id="WP_193735828.1">
    <property type="nucleotide sequence ID" value="NZ_CP063304.1"/>
</dbReference>
<feature type="transmembrane region" description="Helical" evidence="14">
    <location>
        <begin position="495"/>
        <end position="511"/>
    </location>
</feature>
<dbReference type="CDD" id="cd00082">
    <property type="entry name" value="HisKA"/>
    <property type="match status" value="1"/>
</dbReference>
<name>A0A7M2RHA9_9FIRM</name>
<dbReference type="InterPro" id="IPR036097">
    <property type="entry name" value="HisK_dim/P_sf"/>
</dbReference>
<evidence type="ECO:0000313" key="16">
    <source>
        <dbReference type="EMBL" id="QOV19508.1"/>
    </source>
</evidence>
<dbReference type="Gene3D" id="3.30.565.10">
    <property type="entry name" value="Histidine kinase-like ATPase, C-terminal domain"/>
    <property type="match status" value="1"/>
</dbReference>
<protein>
    <recommendedName>
        <fullName evidence="3">histidine kinase</fullName>
        <ecNumber evidence="3">2.7.13.3</ecNumber>
    </recommendedName>
</protein>
<dbReference type="EMBL" id="CP063304">
    <property type="protein sequence ID" value="QOV19508.1"/>
    <property type="molecule type" value="Genomic_DNA"/>
</dbReference>
<dbReference type="PANTHER" id="PTHR45528:SF1">
    <property type="entry name" value="SENSOR HISTIDINE KINASE CPXA"/>
    <property type="match status" value="1"/>
</dbReference>
<keyword evidence="12" id="KW-0902">Two-component regulatory system</keyword>
<dbReference type="Pfam" id="PF02518">
    <property type="entry name" value="HATPase_c"/>
    <property type="match status" value="1"/>
</dbReference>
<evidence type="ECO:0000256" key="1">
    <source>
        <dbReference type="ARBA" id="ARBA00000085"/>
    </source>
</evidence>
<dbReference type="Proteomes" id="UP000593601">
    <property type="component" value="Chromosome"/>
</dbReference>
<dbReference type="PROSITE" id="PS50109">
    <property type="entry name" value="HIS_KIN"/>
    <property type="match status" value="1"/>
</dbReference>
<dbReference type="InterPro" id="IPR003661">
    <property type="entry name" value="HisK_dim/P_dom"/>
</dbReference>
<keyword evidence="7 14" id="KW-0812">Transmembrane</keyword>
<dbReference type="InterPro" id="IPR036890">
    <property type="entry name" value="HATPase_C_sf"/>
</dbReference>